<dbReference type="RefSeq" id="WP_171625561.1">
    <property type="nucleotide sequence ID" value="NZ_JABBPG010000002.1"/>
</dbReference>
<comment type="caution">
    <text evidence="1">The sequence shown here is derived from an EMBL/GenBank/DDBJ whole genome shotgun (WGS) entry which is preliminary data.</text>
</comment>
<dbReference type="EMBL" id="JABBPG010000002">
    <property type="protein sequence ID" value="NOU50499.1"/>
    <property type="molecule type" value="Genomic_DNA"/>
</dbReference>
<evidence type="ECO:0000313" key="1">
    <source>
        <dbReference type="EMBL" id="NOU50499.1"/>
    </source>
</evidence>
<name>A0A849VA54_9GAMM</name>
<evidence type="ECO:0000313" key="2">
    <source>
        <dbReference type="Proteomes" id="UP000586305"/>
    </source>
</evidence>
<keyword evidence="2" id="KW-1185">Reference proteome</keyword>
<gene>
    <name evidence="1" type="ORF">HG263_08090</name>
</gene>
<dbReference type="Proteomes" id="UP000586305">
    <property type="component" value="Unassembled WGS sequence"/>
</dbReference>
<sequence>MAEWTPFSKVLAIRAYPSSTVHHIKLSTSSVHAGCKTSDENGIYKLVDEKGRIVSMLLAAQAADRKVSVAITCEPGSSTAKITELQIGEVNFSSVIH</sequence>
<protein>
    <submittedName>
        <fullName evidence="1">Uncharacterized protein</fullName>
    </submittedName>
</protein>
<proteinExistence type="predicted"/>
<reference evidence="1 2" key="1">
    <citation type="submission" date="2020-04" db="EMBL/GenBank/DDBJ databases">
        <title>Pseudoalteromonas caenipelagi sp. nov., isolated from a tidal flat.</title>
        <authorList>
            <person name="Park S."/>
            <person name="Yoon J.-H."/>
        </authorList>
    </citation>
    <scope>NUCLEOTIDE SEQUENCE [LARGE SCALE GENOMIC DNA]</scope>
    <source>
        <strain evidence="1 2">JBTF-M23</strain>
    </source>
</reference>
<dbReference type="AlphaFoldDB" id="A0A849VA54"/>
<accession>A0A849VA54</accession>
<organism evidence="1 2">
    <name type="scientific">Pseudoalteromonas caenipelagi</name>
    <dbReference type="NCBI Taxonomy" id="2726988"/>
    <lineage>
        <taxon>Bacteria</taxon>
        <taxon>Pseudomonadati</taxon>
        <taxon>Pseudomonadota</taxon>
        <taxon>Gammaproteobacteria</taxon>
        <taxon>Alteromonadales</taxon>
        <taxon>Pseudoalteromonadaceae</taxon>
        <taxon>Pseudoalteromonas</taxon>
    </lineage>
</organism>